<dbReference type="PANTHER" id="PTHR11903:SF37">
    <property type="entry name" value="PSI-PRODUCING OXYGENASE A"/>
    <property type="match status" value="1"/>
</dbReference>
<dbReference type="InterPro" id="IPR050783">
    <property type="entry name" value="Oxylipin_biosynth_metab"/>
</dbReference>
<dbReference type="GO" id="GO:0006979">
    <property type="term" value="P:response to oxidative stress"/>
    <property type="evidence" value="ECO:0007669"/>
    <property type="project" value="InterPro"/>
</dbReference>
<evidence type="ECO:0000256" key="3">
    <source>
        <dbReference type="ARBA" id="ARBA00023002"/>
    </source>
</evidence>
<reference evidence="6 7" key="1">
    <citation type="submission" date="2018-06" db="EMBL/GenBank/DDBJ databases">
        <title>A transcriptomic atlas of mushroom development highlights an independent origin of complex multicellularity.</title>
        <authorList>
            <consortium name="DOE Joint Genome Institute"/>
            <person name="Krizsan K."/>
            <person name="Almasi E."/>
            <person name="Merenyi Z."/>
            <person name="Sahu N."/>
            <person name="Viragh M."/>
            <person name="Koszo T."/>
            <person name="Mondo S."/>
            <person name="Kiss B."/>
            <person name="Balint B."/>
            <person name="Kues U."/>
            <person name="Barry K."/>
            <person name="Hegedus J.C."/>
            <person name="Henrissat B."/>
            <person name="Johnson J."/>
            <person name="Lipzen A."/>
            <person name="Ohm R."/>
            <person name="Nagy I."/>
            <person name="Pangilinan J."/>
            <person name="Yan J."/>
            <person name="Xiong Y."/>
            <person name="Grigoriev I.V."/>
            <person name="Hibbett D.S."/>
            <person name="Nagy L.G."/>
        </authorList>
    </citation>
    <scope>NUCLEOTIDE SEQUENCE [LARGE SCALE GENOMIC DNA]</scope>
    <source>
        <strain evidence="6 7">SZMC22713</strain>
    </source>
</reference>
<dbReference type="InterPro" id="IPR010255">
    <property type="entry name" value="Haem_peroxidase_sf"/>
</dbReference>
<keyword evidence="3" id="KW-0560">Oxidoreductase</keyword>
<dbReference type="PRINTS" id="PR00457">
    <property type="entry name" value="ANPEROXIDASE"/>
</dbReference>
<dbReference type="GO" id="GO:0051213">
    <property type="term" value="F:dioxygenase activity"/>
    <property type="evidence" value="ECO:0007669"/>
    <property type="project" value="UniProtKB-KW"/>
</dbReference>
<dbReference type="PANTHER" id="PTHR11903">
    <property type="entry name" value="PROSTAGLANDIN G/H SYNTHASE"/>
    <property type="match status" value="1"/>
</dbReference>
<evidence type="ECO:0000313" key="6">
    <source>
        <dbReference type="EMBL" id="TDL18559.1"/>
    </source>
</evidence>
<keyword evidence="6" id="KW-0575">Peroxidase</keyword>
<organism evidence="6 7">
    <name type="scientific">Rickenella mellea</name>
    <dbReference type="NCBI Taxonomy" id="50990"/>
    <lineage>
        <taxon>Eukaryota</taxon>
        <taxon>Fungi</taxon>
        <taxon>Dikarya</taxon>
        <taxon>Basidiomycota</taxon>
        <taxon>Agaricomycotina</taxon>
        <taxon>Agaricomycetes</taxon>
        <taxon>Hymenochaetales</taxon>
        <taxon>Rickenellaceae</taxon>
        <taxon>Rickenella</taxon>
    </lineage>
</organism>
<dbReference type="GO" id="GO:0006631">
    <property type="term" value="P:fatty acid metabolic process"/>
    <property type="evidence" value="ECO:0007669"/>
    <property type="project" value="UniProtKB-ARBA"/>
</dbReference>
<accession>A0A4Y7PVE3</accession>
<dbReference type="GO" id="GO:0020037">
    <property type="term" value="F:heme binding"/>
    <property type="evidence" value="ECO:0007669"/>
    <property type="project" value="InterPro"/>
</dbReference>
<keyword evidence="7" id="KW-1185">Reference proteome</keyword>
<keyword evidence="2" id="KW-0223">Dioxygenase</keyword>
<evidence type="ECO:0000313" key="7">
    <source>
        <dbReference type="Proteomes" id="UP000294933"/>
    </source>
</evidence>
<evidence type="ECO:0000256" key="2">
    <source>
        <dbReference type="ARBA" id="ARBA00022964"/>
    </source>
</evidence>
<dbReference type="Pfam" id="PF03098">
    <property type="entry name" value="An_peroxidase"/>
    <property type="match status" value="1"/>
</dbReference>
<dbReference type="AlphaFoldDB" id="A0A4Y7PVE3"/>
<dbReference type="PROSITE" id="PS50292">
    <property type="entry name" value="PEROXIDASE_3"/>
    <property type="match status" value="1"/>
</dbReference>
<dbReference type="SUPFAM" id="SSF48113">
    <property type="entry name" value="Heme-dependent peroxidases"/>
    <property type="match status" value="1"/>
</dbReference>
<evidence type="ECO:0000256" key="4">
    <source>
        <dbReference type="ARBA" id="ARBA00023004"/>
    </source>
</evidence>
<dbReference type="InterPro" id="IPR037120">
    <property type="entry name" value="Haem_peroxidase_sf_animal"/>
</dbReference>
<gene>
    <name evidence="6" type="ORF">BD410DRAFT_842734</name>
</gene>
<dbReference type="OrthoDB" id="3187252at2759"/>
<name>A0A4Y7PVE3_9AGAM</name>
<keyword evidence="1" id="KW-0479">Metal-binding</keyword>
<dbReference type="GO" id="GO:0046872">
    <property type="term" value="F:metal ion binding"/>
    <property type="evidence" value="ECO:0007669"/>
    <property type="project" value="UniProtKB-KW"/>
</dbReference>
<evidence type="ECO:0000256" key="1">
    <source>
        <dbReference type="ARBA" id="ARBA00022723"/>
    </source>
</evidence>
<keyword evidence="4" id="KW-0408">Iron</keyword>
<dbReference type="GO" id="GO:0004601">
    <property type="term" value="F:peroxidase activity"/>
    <property type="evidence" value="ECO:0007669"/>
    <property type="project" value="UniProtKB-KW"/>
</dbReference>
<dbReference type="InterPro" id="IPR019791">
    <property type="entry name" value="Haem_peroxidase_animal"/>
</dbReference>
<dbReference type="STRING" id="50990.A0A4Y7PVE3"/>
<dbReference type="EMBL" id="ML170206">
    <property type="protein sequence ID" value="TDL18559.1"/>
    <property type="molecule type" value="Genomic_DNA"/>
</dbReference>
<feature type="region of interest" description="Disordered" evidence="5">
    <location>
        <begin position="12"/>
        <end position="32"/>
    </location>
</feature>
<dbReference type="Proteomes" id="UP000294933">
    <property type="component" value="Unassembled WGS sequence"/>
</dbReference>
<sequence>MHDVNGIMDMRTASTDTDMGRHQTPAARPGKWEEEEARRSIALAINDLFIYSSAYQYKVRWRRIVRTTNSSRARLVNCGFFIQVILSDYIGAIWGLVRDGLSWRLDPLSPMRKISHEPSPRGAGNMASIESNLLYRWHATLSRHDTTPNGRKGSLGSCGPPPTGAPLQRSTTTGRFADADLAAILQNATDKRAGALRARGIPAVLRVVEVMGIEQSRSWGACSLNEFRKFMGLKPCGSFKEWNPDPEIYTAAKALYEDIDNLELHVGMQDEAAKPVVPGSGLCPGFTISRTILADCRGVDEGRSDAAH</sequence>
<evidence type="ECO:0000256" key="5">
    <source>
        <dbReference type="SAM" id="MobiDB-lite"/>
    </source>
</evidence>
<proteinExistence type="predicted"/>
<feature type="region of interest" description="Disordered" evidence="5">
    <location>
        <begin position="145"/>
        <end position="166"/>
    </location>
</feature>
<dbReference type="Gene3D" id="1.10.640.10">
    <property type="entry name" value="Haem peroxidase domain superfamily, animal type"/>
    <property type="match status" value="1"/>
</dbReference>
<dbReference type="VEuPathDB" id="FungiDB:BD410DRAFT_842734"/>
<protein>
    <submittedName>
        <fullName evidence="6">Heme peroxidase</fullName>
    </submittedName>
</protein>